<name>A0A7W6MAE9_9RHOB</name>
<dbReference type="AlphaFoldDB" id="A0A7W6MAE9"/>
<evidence type="ECO:0000313" key="2">
    <source>
        <dbReference type="Proteomes" id="UP000565745"/>
    </source>
</evidence>
<protein>
    <submittedName>
        <fullName evidence="1">Uncharacterized protein</fullName>
    </submittedName>
</protein>
<proteinExistence type="predicted"/>
<reference evidence="1 2" key="1">
    <citation type="submission" date="2020-08" db="EMBL/GenBank/DDBJ databases">
        <title>Genomic Encyclopedia of Type Strains, Phase IV (KMG-IV): sequencing the most valuable type-strain genomes for metagenomic binning, comparative biology and taxonomic classification.</title>
        <authorList>
            <person name="Goeker M."/>
        </authorList>
    </citation>
    <scope>NUCLEOTIDE SEQUENCE [LARGE SCALE GENOMIC DNA]</scope>
    <source>
        <strain evidence="1 2">DSM 101015</strain>
    </source>
</reference>
<gene>
    <name evidence="1" type="ORF">GGR93_003233</name>
</gene>
<keyword evidence="2" id="KW-1185">Reference proteome</keyword>
<dbReference type="RefSeq" id="WP_025056470.1">
    <property type="nucleotide sequence ID" value="NZ_JACIFU010000004.1"/>
</dbReference>
<accession>A0A7W6MAE9</accession>
<comment type="caution">
    <text evidence="1">The sequence shown here is derived from an EMBL/GenBank/DDBJ whole genome shotgun (WGS) entry which is preliminary data.</text>
</comment>
<dbReference type="Proteomes" id="UP000565745">
    <property type="component" value="Unassembled WGS sequence"/>
</dbReference>
<dbReference type="OrthoDB" id="5195437at2"/>
<sequence>MAQVNKVVRSVNAPGETLCVDVFMRPDASFGFEEFRRDPEDGRGWYPVGHHSAEVFKTAEEAWGRAVQIVTWLDASSD</sequence>
<dbReference type="EMBL" id="JACIFU010000004">
    <property type="protein sequence ID" value="MBB4175440.1"/>
    <property type="molecule type" value="Genomic_DNA"/>
</dbReference>
<organism evidence="1 2">
    <name type="scientific">Sulfitobacter noctilucicola</name>
    <dbReference type="NCBI Taxonomy" id="1342301"/>
    <lineage>
        <taxon>Bacteria</taxon>
        <taxon>Pseudomonadati</taxon>
        <taxon>Pseudomonadota</taxon>
        <taxon>Alphaproteobacteria</taxon>
        <taxon>Rhodobacterales</taxon>
        <taxon>Roseobacteraceae</taxon>
        <taxon>Sulfitobacter</taxon>
    </lineage>
</organism>
<evidence type="ECO:0000313" key="1">
    <source>
        <dbReference type="EMBL" id="MBB4175440.1"/>
    </source>
</evidence>